<dbReference type="PRINTS" id="PR00598">
    <property type="entry name" value="HTHMARR"/>
</dbReference>
<dbReference type="GO" id="GO:0003700">
    <property type="term" value="F:DNA-binding transcription factor activity"/>
    <property type="evidence" value="ECO:0007669"/>
    <property type="project" value="InterPro"/>
</dbReference>
<dbReference type="PROSITE" id="PS01117">
    <property type="entry name" value="HTH_MARR_1"/>
    <property type="match status" value="1"/>
</dbReference>
<dbReference type="PROSITE" id="PS50995">
    <property type="entry name" value="HTH_MARR_2"/>
    <property type="match status" value="1"/>
</dbReference>
<evidence type="ECO:0000259" key="4">
    <source>
        <dbReference type="PROSITE" id="PS50995"/>
    </source>
</evidence>
<reference evidence="5" key="2">
    <citation type="submission" date="2023-01" db="EMBL/GenBank/DDBJ databases">
        <authorList>
            <person name="Sun Q."/>
            <person name="Evtushenko L."/>
        </authorList>
    </citation>
    <scope>NUCLEOTIDE SEQUENCE</scope>
    <source>
        <strain evidence="5">VKM Ac-1321</strain>
    </source>
</reference>
<evidence type="ECO:0000313" key="6">
    <source>
        <dbReference type="Proteomes" id="UP001143480"/>
    </source>
</evidence>
<reference evidence="5" key="1">
    <citation type="journal article" date="2014" name="Int. J. Syst. Evol. Microbiol.">
        <title>Complete genome sequence of Corynebacterium casei LMG S-19264T (=DSM 44701T), isolated from a smear-ripened cheese.</title>
        <authorList>
            <consortium name="US DOE Joint Genome Institute (JGI-PGF)"/>
            <person name="Walter F."/>
            <person name="Albersmeier A."/>
            <person name="Kalinowski J."/>
            <person name="Ruckert C."/>
        </authorList>
    </citation>
    <scope>NUCLEOTIDE SEQUENCE</scope>
    <source>
        <strain evidence="5">VKM Ac-1321</strain>
    </source>
</reference>
<keyword evidence="3" id="KW-0804">Transcription</keyword>
<proteinExistence type="predicted"/>
<dbReference type="EMBL" id="BSFP01000059">
    <property type="protein sequence ID" value="GLL05540.1"/>
    <property type="molecule type" value="Genomic_DNA"/>
</dbReference>
<evidence type="ECO:0000313" key="5">
    <source>
        <dbReference type="EMBL" id="GLL05540.1"/>
    </source>
</evidence>
<evidence type="ECO:0000256" key="1">
    <source>
        <dbReference type="ARBA" id="ARBA00023015"/>
    </source>
</evidence>
<dbReference type="Proteomes" id="UP001143480">
    <property type="component" value="Unassembled WGS sequence"/>
</dbReference>
<dbReference type="InterPro" id="IPR039422">
    <property type="entry name" value="MarR/SlyA-like"/>
</dbReference>
<name>A0A9W6KSC7_9ACTN</name>
<feature type="domain" description="HTH marR-type" evidence="4">
    <location>
        <begin position="4"/>
        <end position="142"/>
    </location>
</feature>
<keyword evidence="2" id="KW-0238">DNA-binding</keyword>
<keyword evidence="1" id="KW-0805">Transcription regulation</keyword>
<dbReference type="Gene3D" id="1.10.10.10">
    <property type="entry name" value="Winged helix-like DNA-binding domain superfamily/Winged helix DNA-binding domain"/>
    <property type="match status" value="1"/>
</dbReference>
<evidence type="ECO:0000256" key="2">
    <source>
        <dbReference type="ARBA" id="ARBA00023125"/>
    </source>
</evidence>
<dbReference type="InterPro" id="IPR000835">
    <property type="entry name" value="HTH_MarR-typ"/>
</dbReference>
<accession>A0A9W6KSC7</accession>
<dbReference type="PANTHER" id="PTHR33164">
    <property type="entry name" value="TRANSCRIPTIONAL REGULATOR, MARR FAMILY"/>
    <property type="match status" value="1"/>
</dbReference>
<evidence type="ECO:0000256" key="3">
    <source>
        <dbReference type="ARBA" id="ARBA00023163"/>
    </source>
</evidence>
<dbReference type="SMART" id="SM00347">
    <property type="entry name" value="HTH_MARR"/>
    <property type="match status" value="1"/>
</dbReference>
<dbReference type="InterPro" id="IPR036388">
    <property type="entry name" value="WH-like_DNA-bd_sf"/>
</dbReference>
<comment type="caution">
    <text evidence="5">The sequence shown here is derived from an EMBL/GenBank/DDBJ whole genome shotgun (WGS) entry which is preliminary data.</text>
</comment>
<dbReference type="GO" id="GO:0003677">
    <property type="term" value="F:DNA binding"/>
    <property type="evidence" value="ECO:0007669"/>
    <property type="project" value="UniProtKB-KW"/>
</dbReference>
<dbReference type="AlphaFoldDB" id="A0A9W6KSC7"/>
<sequence>MTTTDPLVETLLAVSRSMVAIAARNLAMQGADVTLPQYRALVALAGRGPQRSAVLARELGVAPSTLTRMCDRLVRKSLIHRFHRNNDRRSIWLGLTPPGRDLVGVVMRARRAELDAIVRAAGLTASPRELAMLSAFVHASGELPDDEWWRRWSMSADPLADAQAMREGRLASNALA</sequence>
<keyword evidence="6" id="KW-1185">Reference proteome</keyword>
<organism evidence="5 6">
    <name type="scientific">Dactylosporangium matsuzakiense</name>
    <dbReference type="NCBI Taxonomy" id="53360"/>
    <lineage>
        <taxon>Bacteria</taxon>
        <taxon>Bacillati</taxon>
        <taxon>Actinomycetota</taxon>
        <taxon>Actinomycetes</taxon>
        <taxon>Micromonosporales</taxon>
        <taxon>Micromonosporaceae</taxon>
        <taxon>Dactylosporangium</taxon>
    </lineage>
</organism>
<dbReference type="SUPFAM" id="SSF46785">
    <property type="entry name" value="Winged helix' DNA-binding domain"/>
    <property type="match status" value="1"/>
</dbReference>
<dbReference type="GO" id="GO:0006950">
    <property type="term" value="P:response to stress"/>
    <property type="evidence" value="ECO:0007669"/>
    <property type="project" value="TreeGrafter"/>
</dbReference>
<dbReference type="PANTHER" id="PTHR33164:SF94">
    <property type="entry name" value="TRANSCRIPTIONAL REGULATORY PROTEIN-RELATED"/>
    <property type="match status" value="1"/>
</dbReference>
<gene>
    <name evidence="5" type="ORF">GCM10017581_072870</name>
</gene>
<dbReference type="Pfam" id="PF01047">
    <property type="entry name" value="MarR"/>
    <property type="match status" value="1"/>
</dbReference>
<dbReference type="InterPro" id="IPR036390">
    <property type="entry name" value="WH_DNA-bd_sf"/>
</dbReference>
<dbReference type="RefSeq" id="WP_271189853.1">
    <property type="nucleotide sequence ID" value="NZ_BAAAXA010000001.1"/>
</dbReference>
<protein>
    <recommendedName>
        <fullName evidence="4">HTH marR-type domain-containing protein</fullName>
    </recommendedName>
</protein>
<dbReference type="InterPro" id="IPR023187">
    <property type="entry name" value="Tscrpt_reg_MarR-type_CS"/>
</dbReference>